<reference evidence="3" key="1">
    <citation type="submission" date="2020-07" db="EMBL/GenBank/DDBJ databases">
        <title>Huge and variable diversity of episymbiotic CPR bacteria and DPANN archaea in groundwater ecosystems.</title>
        <authorList>
            <person name="He C.Y."/>
            <person name="Keren R."/>
            <person name="Whittaker M."/>
            <person name="Farag I.F."/>
            <person name="Doudna J."/>
            <person name="Cate J.H.D."/>
            <person name="Banfield J.F."/>
        </authorList>
    </citation>
    <scope>NUCLEOTIDE SEQUENCE</scope>
    <source>
        <strain evidence="3">NC_groundwater_1664_Pr3_B-0.1um_52_9</strain>
    </source>
</reference>
<proteinExistence type="predicted"/>
<keyword evidence="1" id="KW-0560">Oxidoreductase</keyword>
<accession>A0A9D6Z380</accession>
<dbReference type="PANTHER" id="PTHR30466:SF1">
    <property type="entry name" value="FMN REDUCTASE (NADH) RUTF"/>
    <property type="match status" value="1"/>
</dbReference>
<dbReference type="SMART" id="SM00903">
    <property type="entry name" value="Flavin_Reduct"/>
    <property type="match status" value="1"/>
</dbReference>
<dbReference type="Proteomes" id="UP000807825">
    <property type="component" value="Unassembled WGS sequence"/>
</dbReference>
<dbReference type="InterPro" id="IPR012349">
    <property type="entry name" value="Split_barrel_FMN-bd"/>
</dbReference>
<evidence type="ECO:0000256" key="1">
    <source>
        <dbReference type="ARBA" id="ARBA00023002"/>
    </source>
</evidence>
<dbReference type="Pfam" id="PF01613">
    <property type="entry name" value="Flavin_Reduct"/>
    <property type="match status" value="1"/>
</dbReference>
<comment type="caution">
    <text evidence="3">The sequence shown here is derived from an EMBL/GenBank/DDBJ whole genome shotgun (WGS) entry which is preliminary data.</text>
</comment>
<dbReference type="InterPro" id="IPR050268">
    <property type="entry name" value="NADH-dep_flavin_reductase"/>
</dbReference>
<dbReference type="InterPro" id="IPR002563">
    <property type="entry name" value="Flavin_Rdtase-like_dom"/>
</dbReference>
<dbReference type="GO" id="GO:0010181">
    <property type="term" value="F:FMN binding"/>
    <property type="evidence" value="ECO:0007669"/>
    <property type="project" value="InterPro"/>
</dbReference>
<protein>
    <submittedName>
        <fullName evidence="3">Flavin reductase</fullName>
    </submittedName>
</protein>
<gene>
    <name evidence="3" type="ORF">HY912_08900</name>
</gene>
<feature type="domain" description="Flavin reductase like" evidence="2">
    <location>
        <begin position="10"/>
        <end position="156"/>
    </location>
</feature>
<dbReference type="EMBL" id="JACRDE010000240">
    <property type="protein sequence ID" value="MBI5249599.1"/>
    <property type="molecule type" value="Genomic_DNA"/>
</dbReference>
<dbReference type="PANTHER" id="PTHR30466">
    <property type="entry name" value="FLAVIN REDUCTASE"/>
    <property type="match status" value="1"/>
</dbReference>
<dbReference type="AlphaFoldDB" id="A0A9D6Z380"/>
<name>A0A9D6Z380_9BACT</name>
<sequence length="174" mass="18911">MISGLNRKVFTQLSYGLYIVTSHLDGRLNGQIVNTVLQVTSEPPRVAVIINKNNLTHDLISGSKVFGASVLDTSTPMTFIGLFGFKSGRDVDKLSQVNFFTGETGAPLVIENSLSVLEARVIDEVDVGTHTLFVGDVITGDILKNGEPLTYAYYHTHLKGKAPKTAPTYNPEKD</sequence>
<evidence type="ECO:0000313" key="4">
    <source>
        <dbReference type="Proteomes" id="UP000807825"/>
    </source>
</evidence>
<dbReference type="GO" id="GO:0042602">
    <property type="term" value="F:riboflavin reductase (NADPH) activity"/>
    <property type="evidence" value="ECO:0007669"/>
    <property type="project" value="TreeGrafter"/>
</dbReference>
<dbReference type="SUPFAM" id="SSF50475">
    <property type="entry name" value="FMN-binding split barrel"/>
    <property type="match status" value="1"/>
</dbReference>
<evidence type="ECO:0000313" key="3">
    <source>
        <dbReference type="EMBL" id="MBI5249599.1"/>
    </source>
</evidence>
<organism evidence="3 4">
    <name type="scientific">Desulfomonile tiedjei</name>
    <dbReference type="NCBI Taxonomy" id="2358"/>
    <lineage>
        <taxon>Bacteria</taxon>
        <taxon>Pseudomonadati</taxon>
        <taxon>Thermodesulfobacteriota</taxon>
        <taxon>Desulfomonilia</taxon>
        <taxon>Desulfomonilales</taxon>
        <taxon>Desulfomonilaceae</taxon>
        <taxon>Desulfomonile</taxon>
    </lineage>
</organism>
<evidence type="ECO:0000259" key="2">
    <source>
        <dbReference type="SMART" id="SM00903"/>
    </source>
</evidence>
<dbReference type="Gene3D" id="2.30.110.10">
    <property type="entry name" value="Electron Transport, Fmn-binding Protein, Chain A"/>
    <property type="match status" value="1"/>
</dbReference>